<dbReference type="SUPFAM" id="SSF48173">
    <property type="entry name" value="Cryptochrome/photolyase FAD-binding domain"/>
    <property type="match status" value="1"/>
</dbReference>
<dbReference type="Gene3D" id="1.10.579.10">
    <property type="entry name" value="DNA Cyclobutane Dipyrimidine Photolyase, subunit A, domain 3"/>
    <property type="match status" value="1"/>
</dbReference>
<dbReference type="Pfam" id="PF03441">
    <property type="entry name" value="FAD_binding_7"/>
    <property type="match status" value="1"/>
</dbReference>
<dbReference type="PROSITE" id="PS00394">
    <property type="entry name" value="DNA_PHOTOLYASES_1_1"/>
    <property type="match status" value="1"/>
</dbReference>
<protein>
    <submittedName>
        <fullName evidence="8">Deoxyribodipyrimidine photo-lyase</fullName>
    </submittedName>
</protein>
<dbReference type="Gene3D" id="1.25.40.80">
    <property type="match status" value="1"/>
</dbReference>
<keyword evidence="4 5" id="KW-0157">Chromophore</keyword>
<comment type="cofactor">
    <cofactor evidence="1">
        <name>FAD</name>
        <dbReference type="ChEBI" id="CHEBI:57692"/>
    </cofactor>
</comment>
<dbReference type="PANTHER" id="PTHR11455">
    <property type="entry name" value="CRYPTOCHROME"/>
    <property type="match status" value="1"/>
</dbReference>
<reference evidence="8 9" key="1">
    <citation type="journal article" date="2019" name="Int. J. Syst. Evol. Microbiol.">
        <title>The Global Catalogue of Microorganisms (GCM) 10K type strain sequencing project: providing services to taxonomists for standard genome sequencing and annotation.</title>
        <authorList>
            <consortium name="The Broad Institute Genomics Platform"/>
            <consortium name="The Broad Institute Genome Sequencing Center for Infectious Disease"/>
            <person name="Wu L."/>
            <person name="Ma J."/>
        </authorList>
    </citation>
    <scope>NUCLEOTIDE SEQUENCE [LARGE SCALE GENOMIC DNA]</scope>
    <source>
        <strain evidence="8 9">JCM 13250</strain>
    </source>
</reference>
<comment type="caution">
    <text evidence="8">The sequence shown here is derived from an EMBL/GenBank/DDBJ whole genome shotgun (WGS) entry which is preliminary data.</text>
</comment>
<dbReference type="InterPro" id="IPR005101">
    <property type="entry name" value="Cryptochr/Photolyase_FAD-bd"/>
</dbReference>
<accession>A0ABN2LGN7</accession>
<keyword evidence="3 5" id="KW-0274">FAD</keyword>
<name>A0ABN2LGN7_9ACTN</name>
<dbReference type="Proteomes" id="UP001500218">
    <property type="component" value="Unassembled WGS sequence"/>
</dbReference>
<dbReference type="Gene3D" id="3.40.50.620">
    <property type="entry name" value="HUPs"/>
    <property type="match status" value="1"/>
</dbReference>
<dbReference type="InterPro" id="IPR036134">
    <property type="entry name" value="Crypto/Photolyase_FAD-like_sf"/>
</dbReference>
<comment type="similarity">
    <text evidence="5">Belongs to the DNA photolyase family.</text>
</comment>
<keyword evidence="2 5" id="KW-0285">Flavoprotein</keyword>
<dbReference type="InterPro" id="IPR018394">
    <property type="entry name" value="DNA_photolyase_1_CS_C"/>
</dbReference>
<dbReference type="Pfam" id="PF00875">
    <property type="entry name" value="DNA_photolyase"/>
    <property type="match status" value="1"/>
</dbReference>
<dbReference type="RefSeq" id="WP_344126189.1">
    <property type="nucleotide sequence ID" value="NZ_BAAALT010000014.1"/>
</dbReference>
<evidence type="ECO:0000256" key="1">
    <source>
        <dbReference type="ARBA" id="ARBA00001974"/>
    </source>
</evidence>
<evidence type="ECO:0000313" key="8">
    <source>
        <dbReference type="EMBL" id="GAA1787780.1"/>
    </source>
</evidence>
<dbReference type="InterPro" id="IPR002081">
    <property type="entry name" value="Cryptochrome/DNA_photolyase_1"/>
</dbReference>
<keyword evidence="9" id="KW-1185">Reference proteome</keyword>
<dbReference type="PRINTS" id="PR00147">
    <property type="entry name" value="DNAPHOTLYASE"/>
</dbReference>
<evidence type="ECO:0000256" key="5">
    <source>
        <dbReference type="RuleBase" id="RU004182"/>
    </source>
</evidence>
<organism evidence="8 9">
    <name type="scientific">Luedemannella flava</name>
    <dbReference type="NCBI Taxonomy" id="349316"/>
    <lineage>
        <taxon>Bacteria</taxon>
        <taxon>Bacillati</taxon>
        <taxon>Actinomycetota</taxon>
        <taxon>Actinomycetes</taxon>
        <taxon>Micromonosporales</taxon>
        <taxon>Micromonosporaceae</taxon>
        <taxon>Luedemannella</taxon>
    </lineage>
</organism>
<proteinExistence type="inferred from homology"/>
<evidence type="ECO:0000259" key="7">
    <source>
        <dbReference type="PROSITE" id="PS51645"/>
    </source>
</evidence>
<evidence type="ECO:0000256" key="3">
    <source>
        <dbReference type="ARBA" id="ARBA00022827"/>
    </source>
</evidence>
<dbReference type="EMBL" id="BAAALT010000014">
    <property type="protein sequence ID" value="GAA1787780.1"/>
    <property type="molecule type" value="Genomic_DNA"/>
</dbReference>
<dbReference type="PROSITE" id="PS00691">
    <property type="entry name" value="DNA_PHOTOLYASES_1_2"/>
    <property type="match status" value="1"/>
</dbReference>
<evidence type="ECO:0000256" key="2">
    <source>
        <dbReference type="ARBA" id="ARBA00022630"/>
    </source>
</evidence>
<evidence type="ECO:0000313" key="9">
    <source>
        <dbReference type="Proteomes" id="UP001500218"/>
    </source>
</evidence>
<evidence type="ECO:0000256" key="4">
    <source>
        <dbReference type="ARBA" id="ARBA00022991"/>
    </source>
</evidence>
<dbReference type="InterPro" id="IPR006050">
    <property type="entry name" value="DNA_photolyase_N"/>
</dbReference>
<sequence length="430" mass="47161">MRTAIALLTRDLRVRDNPALALACADAERVVPLFVRDPTVPAGANRWRFLDGCLADLRDSLRARGGDLIIRRGDPVAQALRLAGEVGATKITIAGDVSGFARRRERRLAEECETHRVALVVTPGVTVIPPGALTPSGGGASYRVFTPYWRAWSAATWRDPSPTPRRITLPPGLDPGDLPPPPPSAGRGAVGGEAAARRTLRAFLPHLPEYADEHDIPASPGTSRLSPYLRFGCLSPRELAGLAGGSAEFVRQLCWRDFFYQVAAAFPRIRTEPLRSGGDVWRVDDDAFEAWRAGLTGVPIVDAGMRQLAAEGWMHNRVRMITASFLTKHLGLDWRRGAGVFFDLLLDGDVPNNYGNWQWVAGVGNDTKPYRRFNPVRQAHRFDPSGDYVRRYVPELSAVDGGAVHEPWRLPGLRYPAPLRGPSPAAWLPD</sequence>
<dbReference type="PROSITE" id="PS51645">
    <property type="entry name" value="PHR_CRY_ALPHA_BETA"/>
    <property type="match status" value="1"/>
</dbReference>
<gene>
    <name evidence="8" type="ORF">GCM10009682_07210</name>
</gene>
<dbReference type="SUPFAM" id="SSF52425">
    <property type="entry name" value="Cryptochrome/photolyase, N-terminal domain"/>
    <property type="match status" value="1"/>
</dbReference>
<feature type="domain" description="Photolyase/cryptochrome alpha/beta" evidence="7">
    <location>
        <begin position="2"/>
        <end position="127"/>
    </location>
</feature>
<dbReference type="PANTHER" id="PTHR11455:SF9">
    <property type="entry name" value="CRYPTOCHROME CIRCADIAN CLOCK 5 ISOFORM X1"/>
    <property type="match status" value="1"/>
</dbReference>
<feature type="region of interest" description="Disordered" evidence="6">
    <location>
        <begin position="159"/>
        <end position="192"/>
    </location>
</feature>
<dbReference type="InterPro" id="IPR014729">
    <property type="entry name" value="Rossmann-like_a/b/a_fold"/>
</dbReference>
<dbReference type="InterPro" id="IPR036155">
    <property type="entry name" value="Crypto/Photolyase_N_sf"/>
</dbReference>
<evidence type="ECO:0000256" key="6">
    <source>
        <dbReference type="SAM" id="MobiDB-lite"/>
    </source>
</evidence>